<keyword evidence="9" id="KW-1185">Reference proteome</keyword>
<dbReference type="EMBL" id="LSYV01000079">
    <property type="protein sequence ID" value="KXZ43876.1"/>
    <property type="molecule type" value="Genomic_DNA"/>
</dbReference>
<feature type="region of interest" description="Disordered" evidence="5">
    <location>
        <begin position="465"/>
        <end position="486"/>
    </location>
</feature>
<dbReference type="AlphaFoldDB" id="A0A150G1X6"/>
<feature type="region of interest" description="Disordered" evidence="5">
    <location>
        <begin position="359"/>
        <end position="441"/>
    </location>
</feature>
<dbReference type="PANTHER" id="PTHR12341:SF7">
    <property type="entry name" value="5'-3' EXORIBONUCLEASE 1"/>
    <property type="match status" value="1"/>
</dbReference>
<evidence type="ECO:0000259" key="7">
    <source>
        <dbReference type="Pfam" id="PF17846"/>
    </source>
</evidence>
<dbReference type="GO" id="GO:0005634">
    <property type="term" value="C:nucleus"/>
    <property type="evidence" value="ECO:0007669"/>
    <property type="project" value="TreeGrafter"/>
</dbReference>
<feature type="compositionally biased region" description="Gly residues" evidence="5">
    <location>
        <begin position="312"/>
        <end position="326"/>
    </location>
</feature>
<comment type="caution">
    <text evidence="8">The sequence shown here is derived from an EMBL/GenBank/DDBJ whole genome shotgun (WGS) entry which is preliminary data.</text>
</comment>
<name>A0A150G1X6_GONPE</name>
<feature type="domain" description="Xrn1 helical" evidence="7">
    <location>
        <begin position="847"/>
        <end position="1092"/>
    </location>
</feature>
<feature type="region of interest" description="Disordered" evidence="5">
    <location>
        <begin position="1100"/>
        <end position="1128"/>
    </location>
</feature>
<feature type="domain" description="Xrn1 N-terminal" evidence="6">
    <location>
        <begin position="111"/>
        <end position="270"/>
    </location>
</feature>
<accession>A0A150G1X6</accession>
<dbReference type="GO" id="GO:0004534">
    <property type="term" value="F:5'-3' RNA exonuclease activity"/>
    <property type="evidence" value="ECO:0007669"/>
    <property type="project" value="TreeGrafter"/>
</dbReference>
<dbReference type="InterPro" id="IPR027073">
    <property type="entry name" value="5_3_exoribonuclease"/>
</dbReference>
<proteinExistence type="inferred from homology"/>
<comment type="similarity">
    <text evidence="4">Belongs to the 5'-3' exonuclease family.</text>
</comment>
<dbReference type="InterPro" id="IPR004859">
    <property type="entry name" value="Xrn1_N"/>
</dbReference>
<dbReference type="Proteomes" id="UP000075714">
    <property type="component" value="Unassembled WGS sequence"/>
</dbReference>
<evidence type="ECO:0000256" key="5">
    <source>
        <dbReference type="SAM" id="MobiDB-lite"/>
    </source>
</evidence>
<keyword evidence="2" id="KW-0378">Hydrolase</keyword>
<feature type="domain" description="Xrn1 N-terminal" evidence="6">
    <location>
        <begin position="1"/>
        <end position="81"/>
    </location>
</feature>
<evidence type="ECO:0000256" key="2">
    <source>
        <dbReference type="ARBA" id="ARBA00022801"/>
    </source>
</evidence>
<keyword evidence="3" id="KW-0269">Exonuclease</keyword>
<dbReference type="Gene3D" id="3.40.50.12390">
    <property type="match status" value="2"/>
</dbReference>
<keyword evidence="1" id="KW-0540">Nuclease</keyword>
<feature type="region of interest" description="Disordered" evidence="5">
    <location>
        <begin position="279"/>
        <end position="326"/>
    </location>
</feature>
<feature type="compositionally biased region" description="Low complexity" evidence="5">
    <location>
        <begin position="279"/>
        <end position="311"/>
    </location>
</feature>
<evidence type="ECO:0000256" key="1">
    <source>
        <dbReference type="ARBA" id="ARBA00022722"/>
    </source>
</evidence>
<evidence type="ECO:0000256" key="4">
    <source>
        <dbReference type="ARBA" id="ARBA00038299"/>
    </source>
</evidence>
<feature type="compositionally biased region" description="Pro residues" evidence="5">
    <location>
        <begin position="467"/>
        <end position="486"/>
    </location>
</feature>
<dbReference type="InterPro" id="IPR041412">
    <property type="entry name" value="Xrn1_helical"/>
</dbReference>
<reference evidence="9" key="1">
    <citation type="journal article" date="2016" name="Nat. Commun.">
        <title>The Gonium pectorale genome demonstrates co-option of cell cycle regulation during the evolution of multicellularity.</title>
        <authorList>
            <person name="Hanschen E.R."/>
            <person name="Marriage T.N."/>
            <person name="Ferris P.J."/>
            <person name="Hamaji T."/>
            <person name="Toyoda A."/>
            <person name="Fujiyama A."/>
            <person name="Neme R."/>
            <person name="Noguchi H."/>
            <person name="Minakuchi Y."/>
            <person name="Suzuki M."/>
            <person name="Kawai-Toyooka H."/>
            <person name="Smith D.R."/>
            <person name="Sparks H."/>
            <person name="Anderson J."/>
            <person name="Bakaric R."/>
            <person name="Luria V."/>
            <person name="Karger A."/>
            <person name="Kirschner M.W."/>
            <person name="Durand P.M."/>
            <person name="Michod R.E."/>
            <person name="Nozaki H."/>
            <person name="Olson B.J."/>
        </authorList>
    </citation>
    <scope>NUCLEOTIDE SEQUENCE [LARGE SCALE GENOMIC DNA]</scope>
    <source>
        <strain evidence="9">NIES-2863</strain>
    </source>
</reference>
<gene>
    <name evidence="8" type="ORF">GPECTOR_78g64</name>
</gene>
<dbReference type="CDD" id="cd18673">
    <property type="entry name" value="PIN_XRN1-2-like"/>
    <property type="match status" value="1"/>
</dbReference>
<feature type="compositionally biased region" description="Pro residues" evidence="5">
    <location>
        <begin position="701"/>
        <end position="729"/>
    </location>
</feature>
<organism evidence="8 9">
    <name type="scientific">Gonium pectorale</name>
    <name type="common">Green alga</name>
    <dbReference type="NCBI Taxonomy" id="33097"/>
    <lineage>
        <taxon>Eukaryota</taxon>
        <taxon>Viridiplantae</taxon>
        <taxon>Chlorophyta</taxon>
        <taxon>core chlorophytes</taxon>
        <taxon>Chlorophyceae</taxon>
        <taxon>CS clade</taxon>
        <taxon>Chlamydomonadales</taxon>
        <taxon>Volvocaceae</taxon>
        <taxon>Gonium</taxon>
    </lineage>
</organism>
<protein>
    <recommendedName>
        <fullName evidence="10">Xrn1 N-terminal domain-containing protein</fullName>
    </recommendedName>
</protein>
<feature type="region of interest" description="Disordered" evidence="5">
    <location>
        <begin position="594"/>
        <end position="684"/>
    </location>
</feature>
<evidence type="ECO:0008006" key="10">
    <source>
        <dbReference type="Google" id="ProtNLM"/>
    </source>
</evidence>
<dbReference type="STRING" id="33097.A0A150G1X6"/>
<dbReference type="GO" id="GO:0000956">
    <property type="term" value="P:nuclear-transcribed mRNA catabolic process"/>
    <property type="evidence" value="ECO:0007669"/>
    <property type="project" value="TreeGrafter"/>
</dbReference>
<feature type="compositionally biased region" description="Acidic residues" evidence="5">
    <location>
        <begin position="372"/>
        <end position="413"/>
    </location>
</feature>
<evidence type="ECO:0000313" key="9">
    <source>
        <dbReference type="Proteomes" id="UP000075714"/>
    </source>
</evidence>
<dbReference type="PANTHER" id="PTHR12341">
    <property type="entry name" value="5'-&gt;3' EXORIBONUCLEASE"/>
    <property type="match status" value="1"/>
</dbReference>
<evidence type="ECO:0000313" key="8">
    <source>
        <dbReference type="EMBL" id="KXZ43876.1"/>
    </source>
</evidence>
<dbReference type="Pfam" id="PF17846">
    <property type="entry name" value="XRN_M"/>
    <property type="match status" value="1"/>
</dbReference>
<feature type="region of interest" description="Disordered" evidence="5">
    <location>
        <begin position="696"/>
        <end position="754"/>
    </location>
</feature>
<feature type="compositionally biased region" description="Gly residues" evidence="5">
    <location>
        <begin position="638"/>
        <end position="666"/>
    </location>
</feature>
<evidence type="ECO:0000259" key="6">
    <source>
        <dbReference type="Pfam" id="PF03159"/>
    </source>
</evidence>
<dbReference type="Pfam" id="PF03159">
    <property type="entry name" value="XRN_N"/>
    <property type="match status" value="2"/>
</dbReference>
<dbReference type="GO" id="GO:0003723">
    <property type="term" value="F:RNA binding"/>
    <property type="evidence" value="ECO:0007669"/>
    <property type="project" value="TreeGrafter"/>
</dbReference>
<dbReference type="OrthoDB" id="514784at2759"/>
<feature type="compositionally biased region" description="Basic and acidic residues" evidence="5">
    <location>
        <begin position="414"/>
        <end position="423"/>
    </location>
</feature>
<evidence type="ECO:0000256" key="3">
    <source>
        <dbReference type="ARBA" id="ARBA00022839"/>
    </source>
</evidence>
<sequence length="1128" mass="115150">MGVPGLFAFLKRRYGVIARFVVKKEDGSWDGAAPADALYVDMNHIIHTCTHAGVARDGLPYDEDAAFERMDAYLTALLEIVGGVGAAAAGTPGASASAAAGGGAGAACSLRLLFVAIDGVAPIAKMNQQRTRRFLSAHVAEVTEKVEREVRAEMASQSGGARAIPDMSSGRFDPNIISPGTAFMGRVAERVRRMLRNKVATDPRFARLRVMVSDSYEPAEGEHKIMRFIRHLRTRPEYDPNTRHAIYGQDADLLLLSLLLHEPHVRILREGNMDAPNTAAAAAAAAKARGKPGAQPGAQTQPGGQQQQQQRSGGGGAAAAAAGGGGPAAPVFEEVDIGLLRECLQWEFAELCGAPDGRPLVGAYEQSPEAGPESEPEEEEAELEDEQEAEQEAIEGEECEEGLGGDQEEEEEQEGHWEQEVPEGRAAGGAGGEAAERLEQRGAEAVATAAAVVAERVEAIEAYSLQRPPPPGPAAEPLLPPAPALAAPLRPPAPTADPPLPPLLPPALAFAVGARATMAASTSTSLAATAAATGAAAAVAAAAVTMRGPPGVPLPLPPALALAFGQQPSPVQPTAATTAAASTVTVAASLTAPPRQAATPVAGVDPRVGSRGGGGGSGSDSEEDVNQLLGLLCARPSGGSGDGVSSGGDGVNSGAGGHGAGAGRGGPVAAAGAPPAPPAVASRLGPPLPLVLQVQARAAPSPSPSRPAMPPPPAPPLPPAPPPPPPTPMTPSLTSERPAAFPSGQQPRALTAARPAGAPAGVTVVTALMEAAVVVAVAPRCRGWWPASPYIDLTAPAAAAGRGRGRSGAGAGLARQGSGRGAGAAVAGSAAAAAAAPAGPVEAQPRFDFEQVLEDLVVLTFLAGNDFLPHVPSVDIYDLPSGLELLLAAYKALLPEMRGCITQGSGQINAARLSQLFGKLARDEEAAFLRRAEHRRRCHAKAQSEAAASERTFWDAASALLGPDGVSVGELPPGVDLDAVLSGISLDPGLAVALGLDWALPSLDLATASEQQLRQELAKRVSTRTQERVMSGDPWAADPCGMGLPGYRSRYYLARFPEIDAGGDVDKIAARVVRSYMDGLSWVYRYYCLGPAALDFSPARRSSSGSSGGGGGAASRYDGTPDGASWTW</sequence>